<dbReference type="STRING" id="592010.GCWU000182_001669"/>
<proteinExistence type="predicted"/>
<dbReference type="Proteomes" id="UP000019050">
    <property type="component" value="Unassembled WGS sequence"/>
</dbReference>
<feature type="transmembrane region" description="Helical" evidence="1">
    <location>
        <begin position="156"/>
        <end position="175"/>
    </location>
</feature>
<name>W1Q1Q6_ABIDE</name>
<keyword evidence="1" id="KW-0812">Transmembrane</keyword>
<organism evidence="2 3">
    <name type="scientific">Abiotrophia defectiva ATCC 49176</name>
    <dbReference type="NCBI Taxonomy" id="592010"/>
    <lineage>
        <taxon>Bacteria</taxon>
        <taxon>Bacillati</taxon>
        <taxon>Bacillota</taxon>
        <taxon>Bacilli</taxon>
        <taxon>Lactobacillales</taxon>
        <taxon>Aerococcaceae</taxon>
        <taxon>Abiotrophia</taxon>
    </lineage>
</organism>
<feature type="transmembrane region" description="Helical" evidence="1">
    <location>
        <begin position="20"/>
        <end position="37"/>
    </location>
</feature>
<dbReference type="GeneID" id="84817289"/>
<feature type="transmembrane region" description="Helical" evidence="1">
    <location>
        <begin position="43"/>
        <end position="60"/>
    </location>
</feature>
<dbReference type="HOGENOM" id="CLU_120342_0_0_9"/>
<evidence type="ECO:0000313" key="3">
    <source>
        <dbReference type="Proteomes" id="UP000019050"/>
    </source>
</evidence>
<protein>
    <submittedName>
        <fullName evidence="2">Uncharacterized protein</fullName>
    </submittedName>
</protein>
<dbReference type="OrthoDB" id="9782120at2"/>
<reference evidence="2" key="1">
    <citation type="submission" date="2013-06" db="EMBL/GenBank/DDBJ databases">
        <authorList>
            <person name="Weinstock G."/>
            <person name="Sodergren E."/>
            <person name="Clifton S."/>
            <person name="Fulton L."/>
            <person name="Fulton B."/>
            <person name="Courtney L."/>
            <person name="Fronick C."/>
            <person name="Harrison M."/>
            <person name="Strong C."/>
            <person name="Farmer C."/>
            <person name="Delahaunty K."/>
            <person name="Markovic C."/>
            <person name="Hall O."/>
            <person name="Minx P."/>
            <person name="Tomlinson C."/>
            <person name="Mitreva M."/>
            <person name="Nelson J."/>
            <person name="Hou S."/>
            <person name="Wollam A."/>
            <person name="Pepin K.H."/>
            <person name="Johnson M."/>
            <person name="Bhonagiri V."/>
            <person name="Nash W.E."/>
            <person name="Warren W."/>
            <person name="Chinwalla A."/>
            <person name="Mardis E.R."/>
            <person name="Wilson R.K."/>
        </authorList>
    </citation>
    <scope>NUCLEOTIDE SEQUENCE [LARGE SCALE GENOMIC DNA]</scope>
    <source>
        <strain evidence="2">ATCC 49176</strain>
    </source>
</reference>
<dbReference type="Pfam" id="PF20313">
    <property type="entry name" value="DUF6609"/>
    <property type="match status" value="1"/>
</dbReference>
<comment type="caution">
    <text evidence="2">The sequence shown here is derived from an EMBL/GenBank/DDBJ whole genome shotgun (WGS) entry which is preliminary data.</text>
</comment>
<feature type="transmembrane region" description="Helical" evidence="1">
    <location>
        <begin position="81"/>
        <end position="102"/>
    </location>
</feature>
<keyword evidence="1" id="KW-1133">Transmembrane helix</keyword>
<accession>W1Q1Q6</accession>
<evidence type="ECO:0000256" key="1">
    <source>
        <dbReference type="SAM" id="Phobius"/>
    </source>
</evidence>
<evidence type="ECO:0000313" key="2">
    <source>
        <dbReference type="EMBL" id="ESK64937.1"/>
    </source>
</evidence>
<gene>
    <name evidence="2" type="ORF">GCWU000182_001669</name>
</gene>
<dbReference type="RefSeq" id="WP_023392293.1">
    <property type="nucleotide sequence ID" value="NZ_KI535341.1"/>
</dbReference>
<feature type="transmembrane region" description="Helical" evidence="1">
    <location>
        <begin position="108"/>
        <end position="126"/>
    </location>
</feature>
<dbReference type="AlphaFoldDB" id="W1Q1Q6"/>
<keyword evidence="3" id="KW-1185">Reference proteome</keyword>
<dbReference type="eggNOG" id="ENOG502ZC3X">
    <property type="taxonomic scope" value="Bacteria"/>
</dbReference>
<feature type="transmembrane region" description="Helical" evidence="1">
    <location>
        <begin position="133"/>
        <end position="150"/>
    </location>
</feature>
<keyword evidence="1" id="KW-0472">Membrane</keyword>
<dbReference type="EMBL" id="ACIN03000015">
    <property type="protein sequence ID" value="ESK64937.1"/>
    <property type="molecule type" value="Genomic_DNA"/>
</dbReference>
<dbReference type="InterPro" id="IPR046717">
    <property type="entry name" value="DUF6609"/>
</dbReference>
<sequence length="182" mass="20033">MGFLGYDKNEKLAFNFKKACGLWLMAVASVIAVATLIGGKQIINMQVFSIGYIVSFFAINQNKPLLNKLSTGSSSPFQKKVALYAVILLFVLMAILGGPFFATENWRLIWLGALMATALHFLPFYFVHGKSMIYLALVCAVNIAVGYLFPNISMAVIAYVDAAIKFAFGAYLYFLSRPSQQA</sequence>